<dbReference type="GO" id="GO:0005829">
    <property type="term" value="C:cytosol"/>
    <property type="evidence" value="ECO:0007669"/>
    <property type="project" value="TreeGrafter"/>
</dbReference>
<gene>
    <name evidence="2" type="ORF">E1I18_03570</name>
</gene>
<protein>
    <submittedName>
        <fullName evidence="2">Glycine cleavage system protein H</fullName>
    </submittedName>
</protein>
<accession>A0A507SLX3</accession>
<dbReference type="GO" id="GO:0005960">
    <property type="term" value="C:glycine cleavage complex"/>
    <property type="evidence" value="ECO:0007669"/>
    <property type="project" value="InterPro"/>
</dbReference>
<dbReference type="InterPro" id="IPR011053">
    <property type="entry name" value="Single_hybrid_motif"/>
</dbReference>
<dbReference type="Pfam" id="PF01597">
    <property type="entry name" value="GCV_H"/>
    <property type="match status" value="1"/>
</dbReference>
<dbReference type="PANTHER" id="PTHR11715:SF3">
    <property type="entry name" value="GLYCINE CLEAVAGE SYSTEM H PROTEIN-RELATED"/>
    <property type="match status" value="1"/>
</dbReference>
<sequence>MKKVIKYLVIEKLDNQEIYLLKMTPEMQDDIGTIGYLEFKNTDKKELKAGDQFAALEASKAVLTLKMPLDATVVEWNKLAIESPKMLSSHKEEQNWIIKLTNIDKSVFEAAEDF</sequence>
<dbReference type="PANTHER" id="PTHR11715">
    <property type="entry name" value="GLYCINE CLEAVAGE SYSTEM H PROTEIN"/>
    <property type="match status" value="1"/>
</dbReference>
<dbReference type="SUPFAM" id="SSF51230">
    <property type="entry name" value="Single hybrid motif"/>
    <property type="match status" value="1"/>
</dbReference>
<organism evidence="2 3">
    <name type="scientific">Mycoplasmopsis mucosicanis</name>
    <dbReference type="NCBI Taxonomy" id="458208"/>
    <lineage>
        <taxon>Bacteria</taxon>
        <taxon>Bacillati</taxon>
        <taxon>Mycoplasmatota</taxon>
        <taxon>Mycoplasmoidales</taxon>
        <taxon>Metamycoplasmataceae</taxon>
        <taxon>Mycoplasmopsis</taxon>
    </lineage>
</organism>
<keyword evidence="1" id="KW-0450">Lipoyl</keyword>
<dbReference type="InterPro" id="IPR033753">
    <property type="entry name" value="GCV_H/Fam206"/>
</dbReference>
<keyword evidence="3" id="KW-1185">Reference proteome</keyword>
<evidence type="ECO:0000313" key="3">
    <source>
        <dbReference type="Proteomes" id="UP000320801"/>
    </source>
</evidence>
<dbReference type="OrthoDB" id="2401220at2"/>
<dbReference type="Gene3D" id="2.40.50.100">
    <property type="match status" value="1"/>
</dbReference>
<name>A0A507SLX3_9BACT</name>
<evidence type="ECO:0000256" key="1">
    <source>
        <dbReference type="ARBA" id="ARBA00022823"/>
    </source>
</evidence>
<dbReference type="EMBL" id="SMDN01000025">
    <property type="protein sequence ID" value="TQC51255.1"/>
    <property type="molecule type" value="Genomic_DNA"/>
</dbReference>
<dbReference type="GO" id="GO:0019464">
    <property type="term" value="P:glycine decarboxylation via glycine cleavage system"/>
    <property type="evidence" value="ECO:0007669"/>
    <property type="project" value="InterPro"/>
</dbReference>
<evidence type="ECO:0000313" key="2">
    <source>
        <dbReference type="EMBL" id="TQC51255.1"/>
    </source>
</evidence>
<dbReference type="InterPro" id="IPR002930">
    <property type="entry name" value="GCV_H"/>
</dbReference>
<dbReference type="GO" id="GO:0009249">
    <property type="term" value="P:protein lipoylation"/>
    <property type="evidence" value="ECO:0007669"/>
    <property type="project" value="TreeGrafter"/>
</dbReference>
<dbReference type="RefSeq" id="WP_141484217.1">
    <property type="nucleotide sequence ID" value="NZ_SMDN01000025.1"/>
</dbReference>
<comment type="caution">
    <text evidence="2">The sequence shown here is derived from an EMBL/GenBank/DDBJ whole genome shotgun (WGS) entry which is preliminary data.</text>
</comment>
<reference evidence="2 3" key="1">
    <citation type="submission" date="2019-03" db="EMBL/GenBank/DDBJ databases">
        <title>Characterization of a novel Mycoplasma cynos real-time PCR assay.</title>
        <authorList>
            <person name="Tallmadge R.L."/>
            <person name="Mitchell P.K."/>
            <person name="Goodman L."/>
        </authorList>
    </citation>
    <scope>NUCLEOTIDE SEQUENCE [LARGE SCALE GENOMIC DNA]</scope>
    <source>
        <strain evidence="2 3">1642</strain>
    </source>
</reference>
<dbReference type="AlphaFoldDB" id="A0A507SLX3"/>
<dbReference type="CDD" id="cd06848">
    <property type="entry name" value="GCS_H"/>
    <property type="match status" value="1"/>
</dbReference>
<proteinExistence type="predicted"/>
<dbReference type="Proteomes" id="UP000320801">
    <property type="component" value="Unassembled WGS sequence"/>
</dbReference>